<organism evidence="5 6">
    <name type="scientific">Paenimyroides tangerinum</name>
    <dbReference type="NCBI Taxonomy" id="2488728"/>
    <lineage>
        <taxon>Bacteria</taxon>
        <taxon>Pseudomonadati</taxon>
        <taxon>Bacteroidota</taxon>
        <taxon>Flavobacteriia</taxon>
        <taxon>Flavobacteriales</taxon>
        <taxon>Flavobacteriaceae</taxon>
        <taxon>Paenimyroides</taxon>
    </lineage>
</organism>
<dbReference type="GO" id="GO:0016887">
    <property type="term" value="F:ATP hydrolysis activity"/>
    <property type="evidence" value="ECO:0007669"/>
    <property type="project" value="InterPro"/>
</dbReference>
<keyword evidence="1" id="KW-0813">Transport</keyword>
<evidence type="ECO:0000259" key="4">
    <source>
        <dbReference type="PROSITE" id="PS50893"/>
    </source>
</evidence>
<dbReference type="InterPro" id="IPR051782">
    <property type="entry name" value="ABC_Transporter_VariousFunc"/>
</dbReference>
<evidence type="ECO:0000256" key="2">
    <source>
        <dbReference type="ARBA" id="ARBA00022741"/>
    </source>
</evidence>
<gene>
    <name evidence="5" type="ORF">EG240_08590</name>
</gene>
<sequence>MLKIEIKSKTYSNDIVLKNLELEITEPGLYGLIGKNGQGKTTLFKCALGLEKYEGKSYLGKEKVSLINTAFCPAEPILYDELTTEEFNKFYAKLFMLEPSKDYLFDLPKDKLIKQFSTGMKKKTYLNALFQKDFLVYFLDEPFNGLDIEANYILLNYLKEKSKTSIIIISSHIIDVLYKNCKGIYMLKNNKTTYFNHLEFDQLEIAFFNNQS</sequence>
<reference evidence="5 6" key="1">
    <citation type="submission" date="2018-11" db="EMBL/GenBank/DDBJ databases">
        <title>Flavobacterium sp. nov., YIM 102701-2 draft genome.</title>
        <authorList>
            <person name="Li G."/>
            <person name="Jiang Y."/>
        </authorList>
    </citation>
    <scope>NUCLEOTIDE SEQUENCE [LARGE SCALE GENOMIC DNA]</scope>
    <source>
        <strain evidence="5 6">YIM 102701-2</strain>
    </source>
</reference>
<dbReference type="SUPFAM" id="SSF52540">
    <property type="entry name" value="P-loop containing nucleoside triphosphate hydrolases"/>
    <property type="match status" value="1"/>
</dbReference>
<dbReference type="Proteomes" id="UP000275719">
    <property type="component" value="Unassembled WGS sequence"/>
</dbReference>
<dbReference type="PANTHER" id="PTHR42939">
    <property type="entry name" value="ABC TRANSPORTER ATP-BINDING PROTEIN ALBC-RELATED"/>
    <property type="match status" value="1"/>
</dbReference>
<keyword evidence="3 5" id="KW-0067">ATP-binding</keyword>
<dbReference type="OrthoDB" id="9801987at2"/>
<dbReference type="PANTHER" id="PTHR42939:SF1">
    <property type="entry name" value="ABC TRANSPORTER ATP-BINDING PROTEIN ALBC-RELATED"/>
    <property type="match status" value="1"/>
</dbReference>
<name>A0A3P3W5Z5_9FLAO</name>
<evidence type="ECO:0000256" key="3">
    <source>
        <dbReference type="ARBA" id="ARBA00022840"/>
    </source>
</evidence>
<dbReference type="InterPro" id="IPR027417">
    <property type="entry name" value="P-loop_NTPase"/>
</dbReference>
<dbReference type="PROSITE" id="PS50893">
    <property type="entry name" value="ABC_TRANSPORTER_2"/>
    <property type="match status" value="1"/>
</dbReference>
<evidence type="ECO:0000256" key="1">
    <source>
        <dbReference type="ARBA" id="ARBA00022448"/>
    </source>
</evidence>
<dbReference type="GO" id="GO:0005524">
    <property type="term" value="F:ATP binding"/>
    <property type="evidence" value="ECO:0007669"/>
    <property type="project" value="UniProtKB-KW"/>
</dbReference>
<dbReference type="AlphaFoldDB" id="A0A3P3W5Z5"/>
<keyword evidence="2" id="KW-0547">Nucleotide-binding</keyword>
<dbReference type="Pfam" id="PF00005">
    <property type="entry name" value="ABC_tran"/>
    <property type="match status" value="1"/>
</dbReference>
<dbReference type="EMBL" id="RQVQ01000016">
    <property type="protein sequence ID" value="RRJ90575.1"/>
    <property type="molecule type" value="Genomic_DNA"/>
</dbReference>
<dbReference type="RefSeq" id="WP_125018984.1">
    <property type="nucleotide sequence ID" value="NZ_RQVQ01000016.1"/>
</dbReference>
<keyword evidence="6" id="KW-1185">Reference proteome</keyword>
<proteinExistence type="predicted"/>
<comment type="caution">
    <text evidence="5">The sequence shown here is derived from an EMBL/GenBank/DDBJ whole genome shotgun (WGS) entry which is preliminary data.</text>
</comment>
<dbReference type="Gene3D" id="3.40.50.300">
    <property type="entry name" value="P-loop containing nucleotide triphosphate hydrolases"/>
    <property type="match status" value="1"/>
</dbReference>
<dbReference type="InterPro" id="IPR003439">
    <property type="entry name" value="ABC_transporter-like_ATP-bd"/>
</dbReference>
<evidence type="ECO:0000313" key="6">
    <source>
        <dbReference type="Proteomes" id="UP000275719"/>
    </source>
</evidence>
<feature type="domain" description="ABC transporter" evidence="4">
    <location>
        <begin position="2"/>
        <end position="207"/>
    </location>
</feature>
<accession>A0A3P3W5Z5</accession>
<evidence type="ECO:0000313" key="5">
    <source>
        <dbReference type="EMBL" id="RRJ90575.1"/>
    </source>
</evidence>
<protein>
    <submittedName>
        <fullName evidence="5">ATP-binding cassette domain-containing protein</fullName>
    </submittedName>
</protein>